<evidence type="ECO:0000256" key="2">
    <source>
        <dbReference type="ARBA" id="ARBA00022448"/>
    </source>
</evidence>
<feature type="transmembrane region" description="Helical" evidence="7">
    <location>
        <begin position="155"/>
        <end position="179"/>
    </location>
</feature>
<dbReference type="EMBL" id="VSSQ01023397">
    <property type="protein sequence ID" value="MPM70304.1"/>
    <property type="molecule type" value="Genomic_DNA"/>
</dbReference>
<evidence type="ECO:0000256" key="6">
    <source>
        <dbReference type="ARBA" id="ARBA00023136"/>
    </source>
</evidence>
<dbReference type="InterPro" id="IPR035906">
    <property type="entry name" value="MetI-like_sf"/>
</dbReference>
<dbReference type="AlphaFoldDB" id="A0A645C844"/>
<feature type="domain" description="ABC transmembrane type-1" evidence="8">
    <location>
        <begin position="66"/>
        <end position="281"/>
    </location>
</feature>
<evidence type="ECO:0000256" key="7">
    <source>
        <dbReference type="SAM" id="Phobius"/>
    </source>
</evidence>
<comment type="subcellular location">
    <subcellularLocation>
        <location evidence="1">Cell membrane</location>
        <topology evidence="1">Multi-pass membrane protein</topology>
    </subcellularLocation>
</comment>
<accession>A0A645C844</accession>
<evidence type="ECO:0000256" key="4">
    <source>
        <dbReference type="ARBA" id="ARBA00022692"/>
    </source>
</evidence>
<dbReference type="PROSITE" id="PS50928">
    <property type="entry name" value="ABC_TM1"/>
    <property type="match status" value="1"/>
</dbReference>
<dbReference type="GO" id="GO:0055085">
    <property type="term" value="P:transmembrane transport"/>
    <property type="evidence" value="ECO:0007669"/>
    <property type="project" value="InterPro"/>
</dbReference>
<comment type="caution">
    <text evidence="9">The sequence shown here is derived from an EMBL/GenBank/DDBJ whole genome shotgun (WGS) entry which is preliminary data.</text>
</comment>
<gene>
    <name evidence="9" type="primary">lacF_57</name>
    <name evidence="9" type="ORF">SDC9_117259</name>
</gene>
<keyword evidence="3" id="KW-1003">Cell membrane</keyword>
<keyword evidence="6 7" id="KW-0472">Membrane</keyword>
<dbReference type="GO" id="GO:0005886">
    <property type="term" value="C:plasma membrane"/>
    <property type="evidence" value="ECO:0007669"/>
    <property type="project" value="UniProtKB-SubCell"/>
</dbReference>
<dbReference type="CDD" id="cd06261">
    <property type="entry name" value="TM_PBP2"/>
    <property type="match status" value="1"/>
</dbReference>
<evidence type="ECO:0000313" key="9">
    <source>
        <dbReference type="EMBL" id="MPM70304.1"/>
    </source>
</evidence>
<feature type="transmembrane region" description="Helical" evidence="7">
    <location>
        <begin position="260"/>
        <end position="279"/>
    </location>
</feature>
<evidence type="ECO:0000256" key="3">
    <source>
        <dbReference type="ARBA" id="ARBA00022475"/>
    </source>
</evidence>
<feature type="transmembrane region" description="Helical" evidence="7">
    <location>
        <begin position="7"/>
        <end position="27"/>
    </location>
</feature>
<name>A0A645C844_9ZZZZ</name>
<evidence type="ECO:0000259" key="8">
    <source>
        <dbReference type="PROSITE" id="PS50928"/>
    </source>
</evidence>
<dbReference type="InterPro" id="IPR000515">
    <property type="entry name" value="MetI-like"/>
</dbReference>
<feature type="transmembrane region" description="Helical" evidence="7">
    <location>
        <begin position="70"/>
        <end position="91"/>
    </location>
</feature>
<proteinExistence type="predicted"/>
<feature type="transmembrane region" description="Helical" evidence="7">
    <location>
        <begin position="217"/>
        <end position="240"/>
    </location>
</feature>
<dbReference type="SUPFAM" id="SSF160964">
    <property type="entry name" value="MalF N-terminal region-like"/>
    <property type="match status" value="1"/>
</dbReference>
<protein>
    <submittedName>
        <fullName evidence="9">Lactose transport system permease protein LacF</fullName>
    </submittedName>
</protein>
<dbReference type="Gene3D" id="1.10.3720.10">
    <property type="entry name" value="MetI-like"/>
    <property type="match status" value="1"/>
</dbReference>
<dbReference type="PANTHER" id="PTHR30193">
    <property type="entry name" value="ABC TRANSPORTER PERMEASE PROTEIN"/>
    <property type="match status" value="1"/>
</dbReference>
<keyword evidence="4 7" id="KW-0812">Transmembrane</keyword>
<dbReference type="SUPFAM" id="SSF161098">
    <property type="entry name" value="MetI-like"/>
    <property type="match status" value="1"/>
</dbReference>
<dbReference type="PANTHER" id="PTHR30193:SF37">
    <property type="entry name" value="INNER MEMBRANE ABC TRANSPORTER PERMEASE PROTEIN YCJO"/>
    <property type="match status" value="1"/>
</dbReference>
<keyword evidence="2" id="KW-0813">Transport</keyword>
<feature type="transmembrane region" description="Helical" evidence="7">
    <location>
        <begin position="103"/>
        <end position="126"/>
    </location>
</feature>
<sequence length="290" mass="32582">MQKNKWIPVFYILPALLILVMFVYYPIVRNIGYGFTDWELMSGTKHWVGLNNYIKLLKSAEFAKVFLNNIRYVAISVFFQVGVALVIAAALENMKTRWLSGLFRTTFFLPSLISLTIIGLMFTFIYNNEGLLNGFLKFIGLGQYAKGWLGNGKTAIYAVIAVSQWRSIGYTMMLLIVAIQRIPREIFEAARIDGATSTRIFWDITVPNIAGMLKIALMINIAGGFLVFNEIFIMTSGGPYGSSQVLSTMMYEYAFVHGKMGYASAIANVILVISFLFLLPQLFVKNKGEA</sequence>
<reference evidence="9" key="1">
    <citation type="submission" date="2019-08" db="EMBL/GenBank/DDBJ databases">
        <authorList>
            <person name="Kucharzyk K."/>
            <person name="Murdoch R.W."/>
            <person name="Higgins S."/>
            <person name="Loffler F."/>
        </authorList>
    </citation>
    <scope>NUCLEOTIDE SEQUENCE</scope>
</reference>
<dbReference type="Pfam" id="PF00528">
    <property type="entry name" value="BPD_transp_1"/>
    <property type="match status" value="1"/>
</dbReference>
<evidence type="ECO:0000256" key="5">
    <source>
        <dbReference type="ARBA" id="ARBA00022989"/>
    </source>
</evidence>
<evidence type="ECO:0000256" key="1">
    <source>
        <dbReference type="ARBA" id="ARBA00004651"/>
    </source>
</evidence>
<keyword evidence="5 7" id="KW-1133">Transmembrane helix</keyword>
<organism evidence="9">
    <name type="scientific">bioreactor metagenome</name>
    <dbReference type="NCBI Taxonomy" id="1076179"/>
    <lineage>
        <taxon>unclassified sequences</taxon>
        <taxon>metagenomes</taxon>
        <taxon>ecological metagenomes</taxon>
    </lineage>
</organism>
<dbReference type="InterPro" id="IPR051393">
    <property type="entry name" value="ABC_transporter_permease"/>
</dbReference>